<evidence type="ECO:0000256" key="3">
    <source>
        <dbReference type="ARBA" id="ARBA00022771"/>
    </source>
</evidence>
<dbReference type="InterPro" id="IPR052035">
    <property type="entry name" value="ZnF_BED_domain_contain"/>
</dbReference>
<protein>
    <recommendedName>
        <fullName evidence="8">DUF659 domain-containing protein</fullName>
    </recommendedName>
</protein>
<dbReference type="PANTHER" id="PTHR46481">
    <property type="entry name" value="ZINC FINGER BED DOMAIN-CONTAINING PROTEIN 4"/>
    <property type="match status" value="1"/>
</dbReference>
<dbReference type="OrthoDB" id="3228311at2759"/>
<organism evidence="6 7">
    <name type="scientific">Puccinia coronata f. sp. avenae</name>
    <dbReference type="NCBI Taxonomy" id="200324"/>
    <lineage>
        <taxon>Eukaryota</taxon>
        <taxon>Fungi</taxon>
        <taxon>Dikarya</taxon>
        <taxon>Basidiomycota</taxon>
        <taxon>Pucciniomycotina</taxon>
        <taxon>Pucciniomycetes</taxon>
        <taxon>Pucciniales</taxon>
        <taxon>Pucciniaceae</taxon>
        <taxon>Puccinia</taxon>
    </lineage>
</organism>
<sequence length="212" mass="23907">MPLEFVQLSQRHTGKYLAQTIQLVVEKFNIQNQICGIVSDNATNNKAMVKELKRLKWPQFKGKTKWIQCFAHDLNLIVQGILWPFGTHKKKESCYNNPLLVDCDASCEEDDLEGQIQILARGEEPAGLSKEELSDSDSIGKADRNNSKSLVKEDIKNCSNEEAGDLYKSSSCKQSLAKVGKLELKLGRFTLGTMTIFNPNFMTLVMKFSLKK</sequence>
<keyword evidence="2" id="KW-0479">Metal-binding</keyword>
<keyword evidence="4" id="KW-0862">Zinc</keyword>
<dbReference type="InterPro" id="IPR012337">
    <property type="entry name" value="RNaseH-like_sf"/>
</dbReference>
<accession>A0A2N5SIB0</accession>
<dbReference type="Proteomes" id="UP000235388">
    <property type="component" value="Unassembled WGS sequence"/>
</dbReference>
<dbReference type="EMBL" id="PGCJ01000965">
    <property type="protein sequence ID" value="PLW12959.1"/>
    <property type="molecule type" value="Genomic_DNA"/>
</dbReference>
<dbReference type="AlphaFoldDB" id="A0A2N5SIB0"/>
<dbReference type="SUPFAM" id="SSF53098">
    <property type="entry name" value="Ribonuclease H-like"/>
    <property type="match status" value="1"/>
</dbReference>
<keyword evidence="7" id="KW-1185">Reference proteome</keyword>
<evidence type="ECO:0000313" key="7">
    <source>
        <dbReference type="Proteomes" id="UP000235388"/>
    </source>
</evidence>
<evidence type="ECO:0000256" key="2">
    <source>
        <dbReference type="ARBA" id="ARBA00022723"/>
    </source>
</evidence>
<dbReference type="GO" id="GO:0008270">
    <property type="term" value="F:zinc ion binding"/>
    <property type="evidence" value="ECO:0007669"/>
    <property type="project" value="UniProtKB-KW"/>
</dbReference>
<name>A0A2N5SIB0_9BASI</name>
<evidence type="ECO:0008006" key="8">
    <source>
        <dbReference type="Google" id="ProtNLM"/>
    </source>
</evidence>
<gene>
    <name evidence="6" type="ORF">PCANC_17802</name>
</gene>
<comment type="caution">
    <text evidence="6">The sequence shown here is derived from an EMBL/GenBank/DDBJ whole genome shotgun (WGS) entry which is preliminary data.</text>
</comment>
<dbReference type="GO" id="GO:0005634">
    <property type="term" value="C:nucleus"/>
    <property type="evidence" value="ECO:0007669"/>
    <property type="project" value="UniProtKB-SubCell"/>
</dbReference>
<keyword evidence="3" id="KW-0863">Zinc-finger</keyword>
<reference evidence="6 7" key="1">
    <citation type="submission" date="2017-11" db="EMBL/GenBank/DDBJ databases">
        <title>De novo assembly and phasing of dikaryotic genomes from two isolates of Puccinia coronata f. sp. avenae, the causal agent of oat crown rust.</title>
        <authorList>
            <person name="Miller M.E."/>
            <person name="Zhang Y."/>
            <person name="Omidvar V."/>
            <person name="Sperschneider J."/>
            <person name="Schwessinger B."/>
            <person name="Raley C."/>
            <person name="Palmer J.M."/>
            <person name="Garnica D."/>
            <person name="Upadhyaya N."/>
            <person name="Rathjen J."/>
            <person name="Taylor J.M."/>
            <person name="Park R.F."/>
            <person name="Dodds P.N."/>
            <person name="Hirsch C.D."/>
            <person name="Kianian S.F."/>
            <person name="Figueroa M."/>
        </authorList>
    </citation>
    <scope>NUCLEOTIDE SEQUENCE [LARGE SCALE GENOMIC DNA]</scope>
    <source>
        <strain evidence="6">12NC29</strain>
    </source>
</reference>
<keyword evidence="5" id="KW-0539">Nucleus</keyword>
<comment type="subcellular location">
    <subcellularLocation>
        <location evidence="1">Nucleus</location>
    </subcellularLocation>
</comment>
<dbReference type="PANTHER" id="PTHR46481:SF10">
    <property type="entry name" value="ZINC FINGER BED DOMAIN-CONTAINING PROTEIN 39"/>
    <property type="match status" value="1"/>
</dbReference>
<proteinExistence type="predicted"/>
<evidence type="ECO:0000313" key="6">
    <source>
        <dbReference type="EMBL" id="PLW12959.1"/>
    </source>
</evidence>
<evidence type="ECO:0000256" key="4">
    <source>
        <dbReference type="ARBA" id="ARBA00022833"/>
    </source>
</evidence>
<evidence type="ECO:0000256" key="1">
    <source>
        <dbReference type="ARBA" id="ARBA00004123"/>
    </source>
</evidence>
<evidence type="ECO:0000256" key="5">
    <source>
        <dbReference type="ARBA" id="ARBA00023242"/>
    </source>
</evidence>